<evidence type="ECO:0000313" key="8">
    <source>
        <dbReference type="Proteomes" id="UP000005203"/>
    </source>
</evidence>
<feature type="coiled-coil region" evidence="4">
    <location>
        <begin position="1025"/>
        <end position="1052"/>
    </location>
</feature>
<accession>A0A7M7GSY7</accession>
<dbReference type="EnsemblMetazoa" id="XM_006565729">
    <property type="protein sequence ID" value="XP_006565792"/>
    <property type="gene ID" value="LOC410558"/>
</dbReference>
<evidence type="ECO:0000313" key="11">
    <source>
        <dbReference type="RefSeq" id="XP_006565794.1"/>
    </source>
</evidence>
<dbReference type="RefSeq" id="XP_006565794.1">
    <property type="nucleotide sequence ID" value="XM_006565731.3"/>
</dbReference>
<dbReference type="KEGG" id="ame:410558"/>
<feature type="compositionally biased region" description="Basic and acidic residues" evidence="5">
    <location>
        <begin position="221"/>
        <end position="234"/>
    </location>
</feature>
<keyword evidence="3 4" id="KW-0175">Coiled coil</keyword>
<dbReference type="EnsemblMetazoa" id="XM_006565730">
    <property type="protein sequence ID" value="XP_006565793"/>
    <property type="gene ID" value="LOC410558"/>
</dbReference>
<feature type="coiled-coil region" evidence="4">
    <location>
        <begin position="1110"/>
        <end position="1190"/>
    </location>
</feature>
<feature type="region of interest" description="Disordered" evidence="5">
    <location>
        <begin position="645"/>
        <end position="706"/>
    </location>
</feature>
<dbReference type="GO" id="GO:0005794">
    <property type="term" value="C:Golgi apparatus"/>
    <property type="evidence" value="ECO:0007669"/>
    <property type="project" value="UniProtKB-SubCell"/>
</dbReference>
<feature type="compositionally biased region" description="Polar residues" evidence="5">
    <location>
        <begin position="237"/>
        <end position="246"/>
    </location>
</feature>
<dbReference type="EnsemblMetazoa" id="XM_006565732">
    <property type="protein sequence ID" value="XP_006565795"/>
    <property type="gene ID" value="LOC410558"/>
</dbReference>
<evidence type="ECO:0000313" key="9">
    <source>
        <dbReference type="RefSeq" id="XP_006565792.1"/>
    </source>
</evidence>
<dbReference type="InterPro" id="IPR022091">
    <property type="entry name" value="TMF_TATA-bd"/>
</dbReference>
<dbReference type="InterPro" id="IPR052602">
    <property type="entry name" value="Growth_transcription_reg"/>
</dbReference>
<proteinExistence type="predicted"/>
<accession>A0A8B6Z1U1</accession>
<dbReference type="RefSeq" id="XP_006565793.1">
    <property type="nucleotide sequence ID" value="XM_006565730.3"/>
</dbReference>
<dbReference type="Proteomes" id="UP000005203">
    <property type="component" value="Linkage group LG14"/>
</dbReference>
<evidence type="ECO:0000313" key="7">
    <source>
        <dbReference type="EnsemblMetazoa" id="XP_006565795"/>
    </source>
</evidence>
<dbReference type="GO" id="GO:0005783">
    <property type="term" value="C:endoplasmic reticulum"/>
    <property type="evidence" value="ECO:0007669"/>
    <property type="project" value="TreeGrafter"/>
</dbReference>
<dbReference type="PANTHER" id="PTHR46515:SF1">
    <property type="entry name" value="TATA ELEMENT MODULATORY FACTOR"/>
    <property type="match status" value="1"/>
</dbReference>
<organism evidence="7">
    <name type="scientific">Apis mellifera</name>
    <name type="common">Honeybee</name>
    <dbReference type="NCBI Taxonomy" id="7460"/>
    <lineage>
        <taxon>Eukaryota</taxon>
        <taxon>Metazoa</taxon>
        <taxon>Ecdysozoa</taxon>
        <taxon>Arthropoda</taxon>
        <taxon>Hexapoda</taxon>
        <taxon>Insecta</taxon>
        <taxon>Pterygota</taxon>
        <taxon>Neoptera</taxon>
        <taxon>Endopterygota</taxon>
        <taxon>Hymenoptera</taxon>
        <taxon>Apocrita</taxon>
        <taxon>Aculeata</taxon>
        <taxon>Apoidea</taxon>
        <taxon>Anthophila</taxon>
        <taxon>Apidae</taxon>
        <taxon>Apis</taxon>
    </lineage>
</organism>
<protein>
    <submittedName>
        <fullName evidence="9 10">TATA element modulatory factor isoform X1</fullName>
    </submittedName>
</protein>
<keyword evidence="8" id="KW-1185">Reference proteome</keyword>
<reference evidence="7" key="1">
    <citation type="submission" date="2021-01" db="UniProtKB">
        <authorList>
            <consortium name="EnsemblMetazoa"/>
        </authorList>
    </citation>
    <scope>IDENTIFICATION</scope>
    <source>
        <strain evidence="7">DH4</strain>
    </source>
</reference>
<comment type="subcellular location">
    <subcellularLocation>
        <location evidence="1">Golgi apparatus</location>
    </subcellularLocation>
</comment>
<dbReference type="Pfam" id="PF12329">
    <property type="entry name" value="TMF_DNA_bd"/>
    <property type="match status" value="1"/>
</dbReference>
<feature type="region of interest" description="Disordered" evidence="5">
    <location>
        <begin position="264"/>
        <end position="296"/>
    </location>
</feature>
<dbReference type="RefSeq" id="XP_006565792.1">
    <property type="nucleotide sequence ID" value="XM_006565729.3"/>
</dbReference>
<dbReference type="InterPro" id="IPR022092">
    <property type="entry name" value="TMF_DNA-bd"/>
</dbReference>
<dbReference type="EnsemblMetazoa" id="XM_006565731">
    <property type="protein sequence ID" value="XP_006565794"/>
    <property type="gene ID" value="LOC410558"/>
</dbReference>
<feature type="region of interest" description="Disordered" evidence="5">
    <location>
        <begin position="1192"/>
        <end position="1226"/>
    </location>
</feature>
<sequence length="1369" mass="155650">MSWFDATGFANLAKSALKEAQKTIDKALDIKDEDQKPLESHTEDTSDFFASWGLKSDVHHDVQPHRDKMKESKQEATSSIWGSFTGSFFESPKFNEMDHNAKANALSKSLQNTPIENEKKLVSSSSFSEDYKVKSLNPRKESKEVEICKEKNIHDQNVLSQDVNTCNDLKQEISLETIDTSITFAKDDEVNDCSNSNINNPKIVEYSSKEMKDINNKIEDVKMRSEDKETREYDSDSPVSTSNRLSFVSPENDKKSLESVEILGSRSNTECTTSPDSDSCSVSNLASPATGTKVNSESVEILPDSLVTSPSSVEVLGDWKSDTSPYLSPIDQKNSDSSSILDRDDSLTPCWDDINVPQLISKENVINPSSSDISPYESPMEEVKTLHENLYISNMDEQSSTETYLGIELHLHKSLSSGHSMKVLSENVETISYTDEKDEISLAEDSYTSTSESTVITMLETLQQKEQIKNKVEMPSGISSNDKIHDLCLDSKLTLKKANTDTKLDLNLDSLTEKHNLHLPIEAITTQPIRKPEYFDGAGKISESDRKSFDRLINSTIEPAEAEHSIEITHLFKSEKIEVSDQVLISTDSSCEGTLIESSSEENPQLIHKSEGKVLQAPLNSSSYVKTMLEDAMIEKGSEIIEAEIQGTEMPRENSPISSESRSDLVKIGSDQTSGHTSGDELETTTSSDIEIISRYSPNGDSSSIQSRQNLVKLQSAKGGDLLLKTLKTKGHSRELSEISVGSDEANVEIEKLLKRIQEMTEILEARESKLIDVSRMNMELHEQNNNLKKQLDNFEKHAEQNQNINQITDEYTQRLSALERKFQQAIRERDSLRKNLEQLKVEAATRLSSQELSTLNAEKDEIIKELREEGEKLSKQQLQHSNIIKKLRVKEKENDTLIKSQKEQIEEQISELERLKRSLRAKEEVELSQIDAVYSLTARTKTLEKEISTLQKQLENMIHNADTYKKNLDTTKMELSETKKILAATEVELKEATTNAGESCQLLAQVEDLKIKLRESEEMHVKKEEFLKHENSELLKRLEAAEARSEELSESVSMATKPLLRQLEQLQANLLHKSNSFMKQEKTLSEKNIELQTKVENLVETDRYLKEENINLKSKISQLEAKFTVKENERKRLQELYDELVIQKEKFAEQNMRQRQMIETLEQSHSAEIMELKREIVALENKLSIEKAATDAERRKNHAMSEQQQNIEDNERLSPSTSTEEDSVNTIDSIWPLYNSTAENKPESYAMTFDNIRAGSSSTSIFENLQAQLKQKDGEIQQLQWELSRRNIERDVLNSELSTLTLKIEELNVKVMNVAVLNESLQEIQTRYDALLQMYGEKMEENQELRLDLQDVKEMYKTQIDQLLKRDT</sequence>
<feature type="coiled-coil region" evidence="4">
    <location>
        <begin position="743"/>
        <end position="996"/>
    </location>
</feature>
<evidence type="ECO:0000256" key="1">
    <source>
        <dbReference type="ARBA" id="ARBA00004555"/>
    </source>
</evidence>
<evidence type="ECO:0000256" key="5">
    <source>
        <dbReference type="SAM" id="MobiDB-lite"/>
    </source>
</evidence>
<gene>
    <name evidence="7" type="primary">410558</name>
    <name evidence="9 10 11 12" type="synonym">LOC410558</name>
</gene>
<dbReference type="Pfam" id="PF12325">
    <property type="entry name" value="TMF_TATA_bd"/>
    <property type="match status" value="1"/>
</dbReference>
<evidence type="ECO:0000256" key="3">
    <source>
        <dbReference type="ARBA" id="ARBA00023054"/>
    </source>
</evidence>
<name>A0A7M7GSY7_APIME</name>
<feature type="coiled-coil region" evidence="4">
    <location>
        <begin position="1263"/>
        <end position="1363"/>
    </location>
</feature>
<feature type="compositionally biased region" description="Polar residues" evidence="5">
    <location>
        <begin position="1201"/>
        <end position="1226"/>
    </location>
</feature>
<evidence type="ECO:0000259" key="6">
    <source>
        <dbReference type="Pfam" id="PF12325"/>
    </source>
</evidence>
<accession>A0A8B6Z3E7</accession>
<feature type="region of interest" description="Disordered" evidence="5">
    <location>
        <begin position="221"/>
        <end position="252"/>
    </location>
</feature>
<feature type="compositionally biased region" description="Polar residues" evidence="5">
    <location>
        <begin position="265"/>
        <end position="296"/>
    </location>
</feature>
<dbReference type="RefSeq" id="XP_006565795.1">
    <property type="nucleotide sequence ID" value="XM_006565732.3"/>
</dbReference>
<evidence type="ECO:0000313" key="12">
    <source>
        <dbReference type="RefSeq" id="XP_006565795.1"/>
    </source>
</evidence>
<feature type="domain" description="TATA element modulatory factor 1 TATA binding" evidence="6">
    <location>
        <begin position="1256"/>
        <end position="1364"/>
    </location>
</feature>
<feature type="compositionally biased region" description="Polar residues" evidence="5">
    <location>
        <begin position="696"/>
        <end position="706"/>
    </location>
</feature>
<keyword evidence="2" id="KW-0333">Golgi apparatus</keyword>
<reference evidence="9 10" key="2">
    <citation type="submission" date="2025-04" db="UniProtKB">
        <authorList>
            <consortium name="RefSeq"/>
        </authorList>
    </citation>
    <scope>IDENTIFICATION</scope>
    <source>
        <strain evidence="9 10">DH4</strain>
        <tissue evidence="9 10">Whole body</tissue>
    </source>
</reference>
<evidence type="ECO:0000256" key="2">
    <source>
        <dbReference type="ARBA" id="ARBA00023034"/>
    </source>
</evidence>
<dbReference type="PANTHER" id="PTHR46515">
    <property type="entry name" value="TATA ELEMENT MODULATORY FACTOR TMF1"/>
    <property type="match status" value="1"/>
</dbReference>
<accession>A0A7M7LNR5</accession>
<evidence type="ECO:0000313" key="10">
    <source>
        <dbReference type="RefSeq" id="XP_006565793.1"/>
    </source>
</evidence>
<dbReference type="OrthoDB" id="74178at2759"/>
<evidence type="ECO:0000256" key="4">
    <source>
        <dbReference type="SAM" id="Coils"/>
    </source>
</evidence>